<evidence type="ECO:0000256" key="3">
    <source>
        <dbReference type="ARBA" id="ARBA00022448"/>
    </source>
</evidence>
<dbReference type="InterPro" id="IPR037682">
    <property type="entry name" value="TonB_C"/>
</dbReference>
<evidence type="ECO:0000259" key="11">
    <source>
        <dbReference type="PROSITE" id="PS52015"/>
    </source>
</evidence>
<dbReference type="GO" id="GO:0030288">
    <property type="term" value="C:outer membrane-bounded periplasmic space"/>
    <property type="evidence" value="ECO:0007669"/>
    <property type="project" value="InterPro"/>
</dbReference>
<evidence type="ECO:0000256" key="1">
    <source>
        <dbReference type="ARBA" id="ARBA00004383"/>
    </source>
</evidence>
<evidence type="ECO:0000256" key="10">
    <source>
        <dbReference type="SAM" id="MobiDB-lite"/>
    </source>
</evidence>
<dbReference type="PANTHER" id="PTHR33446:SF2">
    <property type="entry name" value="PROTEIN TONB"/>
    <property type="match status" value="1"/>
</dbReference>
<evidence type="ECO:0000256" key="5">
    <source>
        <dbReference type="ARBA" id="ARBA00022519"/>
    </source>
</evidence>
<name>A0AA86ANG7_SULMK</name>
<evidence type="ECO:0000256" key="8">
    <source>
        <dbReference type="ARBA" id="ARBA00022989"/>
    </source>
</evidence>
<dbReference type="Pfam" id="PF03544">
    <property type="entry name" value="TonB_C"/>
    <property type="match status" value="1"/>
</dbReference>
<dbReference type="GO" id="GO:0015031">
    <property type="term" value="P:protein transport"/>
    <property type="evidence" value="ECO:0007669"/>
    <property type="project" value="UniProtKB-KW"/>
</dbReference>
<dbReference type="AlphaFoldDB" id="A0AA86ANG7"/>
<keyword evidence="7" id="KW-0653">Protein transport</keyword>
<dbReference type="GO" id="GO:0098797">
    <property type="term" value="C:plasma membrane protein complex"/>
    <property type="evidence" value="ECO:0007669"/>
    <property type="project" value="TreeGrafter"/>
</dbReference>
<feature type="compositionally biased region" description="Polar residues" evidence="10">
    <location>
        <begin position="113"/>
        <end position="123"/>
    </location>
</feature>
<evidence type="ECO:0000256" key="7">
    <source>
        <dbReference type="ARBA" id="ARBA00022927"/>
    </source>
</evidence>
<feature type="region of interest" description="Disordered" evidence="10">
    <location>
        <begin position="51"/>
        <end position="123"/>
    </location>
</feature>
<dbReference type="Gene3D" id="3.30.1150.10">
    <property type="match status" value="1"/>
</dbReference>
<dbReference type="GO" id="GO:0015891">
    <property type="term" value="P:siderophore transport"/>
    <property type="evidence" value="ECO:0007669"/>
    <property type="project" value="InterPro"/>
</dbReference>
<dbReference type="RefSeq" id="WP_025345919.1">
    <property type="nucleotide sequence ID" value="NZ_CP007201.1"/>
</dbReference>
<dbReference type="GO" id="GO:0031992">
    <property type="term" value="F:energy transducer activity"/>
    <property type="evidence" value="ECO:0007669"/>
    <property type="project" value="InterPro"/>
</dbReference>
<dbReference type="NCBIfam" id="TIGR01352">
    <property type="entry name" value="tonB_Cterm"/>
    <property type="match status" value="1"/>
</dbReference>
<gene>
    <name evidence="12" type="ORF">SMUL_2853</name>
</gene>
<evidence type="ECO:0000256" key="6">
    <source>
        <dbReference type="ARBA" id="ARBA00022692"/>
    </source>
</evidence>
<evidence type="ECO:0000256" key="9">
    <source>
        <dbReference type="ARBA" id="ARBA00023136"/>
    </source>
</evidence>
<evidence type="ECO:0000256" key="2">
    <source>
        <dbReference type="ARBA" id="ARBA00006555"/>
    </source>
</evidence>
<dbReference type="Proteomes" id="UP000019322">
    <property type="component" value="Chromosome"/>
</dbReference>
<evidence type="ECO:0000256" key="4">
    <source>
        <dbReference type="ARBA" id="ARBA00022475"/>
    </source>
</evidence>
<dbReference type="InterPro" id="IPR006260">
    <property type="entry name" value="TonB/TolA_C"/>
</dbReference>
<protein>
    <submittedName>
        <fullName evidence="12">TonB-like protein</fullName>
    </submittedName>
</protein>
<keyword evidence="4" id="KW-1003">Cell membrane</keyword>
<comment type="similarity">
    <text evidence="2">Belongs to the TonB family.</text>
</comment>
<feature type="domain" description="TonB C-terminal" evidence="11">
    <location>
        <begin position="128"/>
        <end position="213"/>
    </location>
</feature>
<keyword evidence="8" id="KW-1133">Transmembrane helix</keyword>
<evidence type="ECO:0000313" key="12">
    <source>
        <dbReference type="EMBL" id="AHJ14090.1"/>
    </source>
</evidence>
<dbReference type="KEGG" id="smul:SMUL_2853"/>
<dbReference type="PANTHER" id="PTHR33446">
    <property type="entry name" value="PROTEIN TONB-RELATED"/>
    <property type="match status" value="1"/>
</dbReference>
<keyword evidence="6" id="KW-0812">Transmembrane</keyword>
<feature type="compositionally biased region" description="Polar residues" evidence="10">
    <location>
        <begin position="88"/>
        <end position="99"/>
    </location>
</feature>
<organism evidence="12 13">
    <name type="scientific">Sulfurospirillum multivorans (strain DM 12446 / JCM 15788 / NBRC 109480)</name>
    <dbReference type="NCBI Taxonomy" id="1150621"/>
    <lineage>
        <taxon>Bacteria</taxon>
        <taxon>Pseudomonadati</taxon>
        <taxon>Campylobacterota</taxon>
        <taxon>Epsilonproteobacteria</taxon>
        <taxon>Campylobacterales</taxon>
        <taxon>Sulfurospirillaceae</taxon>
        <taxon>Sulfurospirillum</taxon>
    </lineage>
</organism>
<dbReference type="InterPro" id="IPR051045">
    <property type="entry name" value="TonB-dependent_transducer"/>
</dbReference>
<reference evidence="12 13" key="1">
    <citation type="journal article" date="2014" name="Environ. Microbiol.">
        <title>Insights into organohalide respiration and the versatile catabolism of Sulfurospirillum multivorans gained from comparative genomics and physiological studies.</title>
        <authorList>
            <person name="Goris T."/>
            <person name="Schubert T."/>
            <person name="Gadkari J."/>
            <person name="Wubet T."/>
            <person name="Tarkka M."/>
            <person name="Buscot F."/>
            <person name="Adrian L."/>
            <person name="Diekert G."/>
        </authorList>
    </citation>
    <scope>NUCLEOTIDE SEQUENCE [LARGE SCALE GENOMIC DNA]</scope>
    <source>
        <strain evidence="13">DM 12446 / JCM 15788 / NBRC 109480</strain>
    </source>
</reference>
<dbReference type="SUPFAM" id="SSF74653">
    <property type="entry name" value="TolA/TonB C-terminal domain"/>
    <property type="match status" value="1"/>
</dbReference>
<comment type="subcellular location">
    <subcellularLocation>
        <location evidence="1">Cell inner membrane</location>
        <topology evidence="1">Single-pass membrane protein</topology>
        <orientation evidence="1">Periplasmic side</orientation>
    </subcellularLocation>
</comment>
<keyword evidence="3" id="KW-0813">Transport</keyword>
<accession>A0AA86ANG7</accession>
<dbReference type="InterPro" id="IPR003538">
    <property type="entry name" value="TonB"/>
</dbReference>
<dbReference type="PROSITE" id="PS52015">
    <property type="entry name" value="TONB_CTD"/>
    <property type="match status" value="1"/>
</dbReference>
<sequence length="213" mass="23355">MRRLSFALLLSLILHLGLLLFLTIFTFEKPKTLSQNTPVSLRISTVIAQSEAPKQELSPQEETLPPHEPAPLKKLPQKEKPSKPISLPSASTAIENNASLPIADTSPLPPTTPQISESSSETPTYLDLHKNEIAQALQRAKSYPELARRRSIEGVVELSFTIKPTGEVEGVEAISQSQLLSSAAIESVHKAKGYFPLPLENVTIKVPIVYHLK</sequence>
<keyword evidence="9" id="KW-0472">Membrane</keyword>
<dbReference type="PRINTS" id="PR01374">
    <property type="entry name" value="TONBPROTEIN"/>
</dbReference>
<dbReference type="EMBL" id="CP007201">
    <property type="protein sequence ID" value="AHJ14090.1"/>
    <property type="molecule type" value="Genomic_DNA"/>
</dbReference>
<proteinExistence type="inferred from homology"/>
<evidence type="ECO:0000313" key="13">
    <source>
        <dbReference type="Proteomes" id="UP000019322"/>
    </source>
</evidence>
<dbReference type="GO" id="GO:0055085">
    <property type="term" value="P:transmembrane transport"/>
    <property type="evidence" value="ECO:0007669"/>
    <property type="project" value="InterPro"/>
</dbReference>
<keyword evidence="5" id="KW-0997">Cell inner membrane</keyword>